<dbReference type="GeneID" id="94196205"/>
<evidence type="ECO:0000313" key="1">
    <source>
        <dbReference type="EMBL" id="GIX64724.1"/>
    </source>
</evidence>
<dbReference type="RefSeq" id="XP_067716793.1">
    <property type="nucleotide sequence ID" value="XM_067860692.1"/>
</dbReference>
<protein>
    <submittedName>
        <fullName evidence="1">Ribosome-binding protein 1</fullName>
    </submittedName>
</protein>
<evidence type="ECO:0000313" key="2">
    <source>
        <dbReference type="Proteomes" id="UP001497744"/>
    </source>
</evidence>
<sequence length="271" mass="29560">MTHQCSVKDVRSLKDALNLAAWLKDSKQSNLKERVGRRIGELAANSGSDKEGTAKQLFNSTLQNLSELREKIVEASEQNKYGIYSNTHHGNRHSDTDKCAENITATFVTVLPRLHATLNYMWTNVHNPTNIVGRGNWIKQKCNGPRTSSEAEETLFDFLTYNGEDYEDGYNTMLYGGYSENSREGSSELSTNKGSDLEEPLQKLLGTGIENASTASLRKLLDVLGLLSYDMTAVYLSAAAVLGTLGVGGAAAVATNFMGWGTALYALLGFA</sequence>
<keyword evidence="2" id="KW-1185">Reference proteome</keyword>
<gene>
    <name evidence="1" type="ORF">BcabD6B2_41590</name>
</gene>
<organism evidence="1 2">
    <name type="scientific">Babesia caballi</name>
    <dbReference type="NCBI Taxonomy" id="5871"/>
    <lineage>
        <taxon>Eukaryota</taxon>
        <taxon>Sar</taxon>
        <taxon>Alveolata</taxon>
        <taxon>Apicomplexa</taxon>
        <taxon>Aconoidasida</taxon>
        <taxon>Piroplasmida</taxon>
        <taxon>Babesiidae</taxon>
        <taxon>Babesia</taxon>
    </lineage>
</organism>
<comment type="caution">
    <text evidence="1">The sequence shown here is derived from an EMBL/GenBank/DDBJ whole genome shotgun (WGS) entry which is preliminary data.</text>
</comment>
<accession>A0AAV4M1Q6</accession>
<reference evidence="1 2" key="1">
    <citation type="submission" date="2021-06" db="EMBL/GenBank/DDBJ databases">
        <title>Genome sequence of Babesia caballi.</title>
        <authorList>
            <person name="Yamagishi J."/>
            <person name="Kidaka T."/>
            <person name="Ochi A."/>
        </authorList>
    </citation>
    <scope>NUCLEOTIDE SEQUENCE [LARGE SCALE GENOMIC DNA]</scope>
    <source>
        <strain evidence="1">USDA-D6B2</strain>
    </source>
</reference>
<dbReference type="Proteomes" id="UP001497744">
    <property type="component" value="Unassembled WGS sequence"/>
</dbReference>
<proteinExistence type="predicted"/>
<dbReference type="EMBL" id="BPLF01000003">
    <property type="protein sequence ID" value="GIX64724.1"/>
    <property type="molecule type" value="Genomic_DNA"/>
</dbReference>
<dbReference type="AlphaFoldDB" id="A0AAV4M1Q6"/>
<name>A0AAV4M1Q6_BABCB</name>